<dbReference type="SUPFAM" id="SSF56219">
    <property type="entry name" value="DNase I-like"/>
    <property type="match status" value="1"/>
</dbReference>
<dbReference type="AlphaFoldDB" id="A0A914AG59"/>
<evidence type="ECO:0000313" key="2">
    <source>
        <dbReference type="Proteomes" id="UP000887568"/>
    </source>
</evidence>
<organism evidence="1 2">
    <name type="scientific">Patiria miniata</name>
    <name type="common">Bat star</name>
    <name type="synonym">Asterina miniata</name>
    <dbReference type="NCBI Taxonomy" id="46514"/>
    <lineage>
        <taxon>Eukaryota</taxon>
        <taxon>Metazoa</taxon>
        <taxon>Echinodermata</taxon>
        <taxon>Eleutherozoa</taxon>
        <taxon>Asterozoa</taxon>
        <taxon>Asteroidea</taxon>
        <taxon>Valvatacea</taxon>
        <taxon>Valvatida</taxon>
        <taxon>Asterinidae</taxon>
        <taxon>Patiria</taxon>
    </lineage>
</organism>
<dbReference type="InterPro" id="IPR036691">
    <property type="entry name" value="Endo/exonu/phosph_ase_sf"/>
</dbReference>
<name>A0A914AG59_PATMI</name>
<dbReference type="EnsemblMetazoa" id="XM_038206573.1">
    <property type="protein sequence ID" value="XP_038062501.1"/>
    <property type="gene ID" value="LOC119732992"/>
</dbReference>
<protein>
    <recommendedName>
        <fullName evidence="3">Endonuclease/exonuclease/phosphatase domain-containing protein</fullName>
    </recommendedName>
</protein>
<sequence>MTGRRETGKSSRTVGPDKRRLPTFKPLVVSTYNVCTLYQQGKTRQLFFGCADAGIDIVGIQEHRLITSNPTEELWSDDKNWVLVYSSATDRRLGGVGLLMSKHIYKCLQCVHVITNRILTATFYENPQLIITIVYAPTECSAVSDKDAFYTSLTDYLDQVKRHNITQVLGDFDARVGLDSHSHHPTVVGRHCFYETTNDNGERLVTMCEENNLHKSPAQMRFPQPKSRF</sequence>
<dbReference type="OMA" id="WSDDKNW"/>
<dbReference type="Proteomes" id="UP000887568">
    <property type="component" value="Unplaced"/>
</dbReference>
<keyword evidence="2" id="KW-1185">Reference proteome</keyword>
<dbReference type="Gene3D" id="3.60.10.10">
    <property type="entry name" value="Endonuclease/exonuclease/phosphatase"/>
    <property type="match status" value="1"/>
</dbReference>
<dbReference type="GeneID" id="119732992"/>
<accession>A0A914AG59</accession>
<dbReference type="OrthoDB" id="410542at2759"/>
<dbReference type="RefSeq" id="XP_038062501.1">
    <property type="nucleotide sequence ID" value="XM_038206573.1"/>
</dbReference>
<reference evidence="1" key="1">
    <citation type="submission" date="2022-11" db="UniProtKB">
        <authorList>
            <consortium name="EnsemblMetazoa"/>
        </authorList>
    </citation>
    <scope>IDENTIFICATION</scope>
</reference>
<evidence type="ECO:0000313" key="1">
    <source>
        <dbReference type="EnsemblMetazoa" id="XP_038062501.1"/>
    </source>
</evidence>
<proteinExistence type="predicted"/>
<evidence type="ECO:0008006" key="3">
    <source>
        <dbReference type="Google" id="ProtNLM"/>
    </source>
</evidence>